<dbReference type="Proteomes" id="UP000249363">
    <property type="component" value="Unassembled WGS sequence"/>
</dbReference>
<comment type="caution">
    <text evidence="2">The sequence shown here is derived from an EMBL/GenBank/DDBJ whole genome shotgun (WGS) entry which is preliminary data.</text>
</comment>
<name>A0A364L1N1_TALAM</name>
<gene>
    <name evidence="2" type="ORF">BHQ10_005708</name>
</gene>
<reference evidence="2 3" key="1">
    <citation type="journal article" date="2017" name="Biotechnol. Biofuels">
        <title>Differential beta-glucosidase expression as a function of carbon source availability in Talaromyces amestolkiae: a genomic and proteomic approach.</title>
        <authorList>
            <person name="de Eugenio L.I."/>
            <person name="Mendez-Liter J.A."/>
            <person name="Nieto-Dominguez M."/>
            <person name="Alonso L."/>
            <person name="Gil-Munoz J."/>
            <person name="Barriuso J."/>
            <person name="Prieto A."/>
            <person name="Martinez M.J."/>
        </authorList>
    </citation>
    <scope>NUCLEOTIDE SEQUENCE [LARGE SCALE GENOMIC DNA]</scope>
    <source>
        <strain evidence="2 3">CIB</strain>
    </source>
</reference>
<feature type="compositionally biased region" description="Acidic residues" evidence="1">
    <location>
        <begin position="141"/>
        <end position="155"/>
    </location>
</feature>
<accession>A0A364L1N1</accession>
<protein>
    <submittedName>
        <fullName evidence="2">Uncharacterized protein</fullName>
    </submittedName>
</protein>
<dbReference type="AlphaFoldDB" id="A0A364L1N1"/>
<organism evidence="2 3">
    <name type="scientific">Talaromyces amestolkiae</name>
    <dbReference type="NCBI Taxonomy" id="1196081"/>
    <lineage>
        <taxon>Eukaryota</taxon>
        <taxon>Fungi</taxon>
        <taxon>Dikarya</taxon>
        <taxon>Ascomycota</taxon>
        <taxon>Pezizomycotina</taxon>
        <taxon>Eurotiomycetes</taxon>
        <taxon>Eurotiomycetidae</taxon>
        <taxon>Eurotiales</taxon>
        <taxon>Trichocomaceae</taxon>
        <taxon>Talaromyces</taxon>
        <taxon>Talaromyces sect. Talaromyces</taxon>
    </lineage>
</organism>
<sequence length="155" mass="17305">MAAAGNSNGNAMQGLLPESDNLITSEITTLEQTSLHLQLTEDYRPVAGKVGLEIDTRKWEVFASFENYISTHVASLSPQAPFRSRDILVKILFDRLRAVQVDLAARSMLIRETHSLETHIPGTGEIVYGNADCENSSNYDNDNDFDDDYEDDYSD</sequence>
<evidence type="ECO:0000256" key="1">
    <source>
        <dbReference type="SAM" id="MobiDB-lite"/>
    </source>
</evidence>
<evidence type="ECO:0000313" key="3">
    <source>
        <dbReference type="Proteomes" id="UP000249363"/>
    </source>
</evidence>
<proteinExistence type="predicted"/>
<dbReference type="EMBL" id="MIKG01000010">
    <property type="protein sequence ID" value="RAO69696.1"/>
    <property type="molecule type" value="Genomic_DNA"/>
</dbReference>
<evidence type="ECO:0000313" key="2">
    <source>
        <dbReference type="EMBL" id="RAO69696.1"/>
    </source>
</evidence>
<dbReference type="GeneID" id="63794924"/>
<feature type="region of interest" description="Disordered" evidence="1">
    <location>
        <begin position="131"/>
        <end position="155"/>
    </location>
</feature>
<dbReference type="RefSeq" id="XP_040734212.1">
    <property type="nucleotide sequence ID" value="XM_040878213.1"/>
</dbReference>
<keyword evidence="3" id="KW-1185">Reference proteome</keyword>